<reference evidence="5" key="2">
    <citation type="journal article" date="2017" name="Nat. Plants">
        <title>The Aegilops tauschii genome reveals multiple impacts of transposons.</title>
        <authorList>
            <person name="Zhao G."/>
            <person name="Zou C."/>
            <person name="Li K."/>
            <person name="Wang K."/>
            <person name="Li T."/>
            <person name="Gao L."/>
            <person name="Zhang X."/>
            <person name="Wang H."/>
            <person name="Yang Z."/>
            <person name="Liu X."/>
            <person name="Jiang W."/>
            <person name="Mao L."/>
            <person name="Kong X."/>
            <person name="Jiao Y."/>
            <person name="Jia J."/>
        </authorList>
    </citation>
    <scope>NUCLEOTIDE SEQUENCE [LARGE SCALE GENOMIC DNA]</scope>
    <source>
        <strain evidence="5">cv. AL8/78</strain>
    </source>
</reference>
<dbReference type="InterPro" id="IPR016024">
    <property type="entry name" value="ARM-type_fold"/>
</dbReference>
<reference evidence="5" key="1">
    <citation type="journal article" date="2014" name="Science">
        <title>Ancient hybridizations among the ancestral genomes of bread wheat.</title>
        <authorList>
            <consortium name="International Wheat Genome Sequencing Consortium,"/>
            <person name="Marcussen T."/>
            <person name="Sandve S.R."/>
            <person name="Heier L."/>
            <person name="Spannagl M."/>
            <person name="Pfeifer M."/>
            <person name="Jakobsen K.S."/>
            <person name="Wulff B.B."/>
            <person name="Steuernagel B."/>
            <person name="Mayer K.F."/>
            <person name="Olsen O.A."/>
        </authorList>
    </citation>
    <scope>NUCLEOTIDE SEQUENCE [LARGE SCALE GENOMIC DNA]</scope>
    <source>
        <strain evidence="5">cv. AL8/78</strain>
    </source>
</reference>
<dbReference type="EnsemblPlants" id="AET6Gv20299700.8">
    <property type="protein sequence ID" value="AET6Gv20299700.8"/>
    <property type="gene ID" value="AET6Gv20299700"/>
</dbReference>
<evidence type="ECO:0000256" key="2">
    <source>
        <dbReference type="SAM" id="MobiDB-lite"/>
    </source>
</evidence>
<dbReference type="GO" id="GO:0008540">
    <property type="term" value="C:proteasome regulatory particle, base subcomplex"/>
    <property type="evidence" value="ECO:0007669"/>
    <property type="project" value="TreeGrafter"/>
</dbReference>
<dbReference type="GO" id="GO:0005634">
    <property type="term" value="C:nucleus"/>
    <property type="evidence" value="ECO:0007669"/>
    <property type="project" value="TreeGrafter"/>
</dbReference>
<sequence>LASPPAPSANRIRGRPSVHPAMSPPENPNGGAAAAAPSEPAPPAKPSSSKGKKKDDKKDDDLSEEDLALKEQLELYVVRAQDVDPGVQRLALESMRQEIRSATSSMTSVPKPLKFLRPHYGTLKSYYETMPESELKKYMADILSVLALTMSAEGERESLRYRLLGSEGDIGSWGHEYVRNLAGEIAQEFQKRQGDDMPIDELMELVQQIVSFHMKHNAEPEAVDLLMERLKTLIC</sequence>
<reference evidence="4" key="3">
    <citation type="journal article" date="2017" name="Nature">
        <title>Genome sequence of the progenitor of the wheat D genome Aegilops tauschii.</title>
        <authorList>
            <person name="Luo M.C."/>
            <person name="Gu Y.Q."/>
            <person name="Puiu D."/>
            <person name="Wang H."/>
            <person name="Twardziok S.O."/>
            <person name="Deal K.R."/>
            <person name="Huo N."/>
            <person name="Zhu T."/>
            <person name="Wang L."/>
            <person name="Wang Y."/>
            <person name="McGuire P.E."/>
            <person name="Liu S."/>
            <person name="Long H."/>
            <person name="Ramasamy R.K."/>
            <person name="Rodriguez J.C."/>
            <person name="Van S.L."/>
            <person name="Yuan L."/>
            <person name="Wang Z."/>
            <person name="Xia Z."/>
            <person name="Xiao L."/>
            <person name="Anderson O.D."/>
            <person name="Ouyang S."/>
            <person name="Liang Y."/>
            <person name="Zimin A.V."/>
            <person name="Pertea G."/>
            <person name="Qi P."/>
            <person name="Bennetzen J.L."/>
            <person name="Dai X."/>
            <person name="Dawson M.W."/>
            <person name="Muller H.G."/>
            <person name="Kugler K."/>
            <person name="Rivarola-Duarte L."/>
            <person name="Spannagl M."/>
            <person name="Mayer K.F.X."/>
            <person name="Lu F.H."/>
            <person name="Bevan M.W."/>
            <person name="Leroy P."/>
            <person name="Li P."/>
            <person name="You F.M."/>
            <person name="Sun Q."/>
            <person name="Liu Z."/>
            <person name="Lyons E."/>
            <person name="Wicker T."/>
            <person name="Salzberg S.L."/>
            <person name="Devos K.M."/>
            <person name="Dvorak J."/>
        </authorList>
    </citation>
    <scope>NUCLEOTIDE SEQUENCE [LARGE SCALE GENOMIC DNA]</scope>
    <source>
        <strain evidence="4">cv. AL8/78</strain>
    </source>
</reference>
<evidence type="ECO:0000313" key="5">
    <source>
        <dbReference type="Proteomes" id="UP000015105"/>
    </source>
</evidence>
<feature type="region of interest" description="Disordered" evidence="2">
    <location>
        <begin position="1"/>
        <end position="63"/>
    </location>
</feature>
<evidence type="ECO:0000259" key="3">
    <source>
        <dbReference type="Pfam" id="PF17781"/>
    </source>
</evidence>
<evidence type="ECO:0000256" key="1">
    <source>
        <dbReference type="ARBA" id="ARBA00022737"/>
    </source>
</evidence>
<dbReference type="AlphaFoldDB" id="A0A453NAT6"/>
<protein>
    <recommendedName>
        <fullName evidence="3">RPN1 N-terminal domain-containing protein</fullName>
    </recommendedName>
</protein>
<dbReference type="GO" id="GO:0034515">
    <property type="term" value="C:proteasome storage granule"/>
    <property type="evidence" value="ECO:0007669"/>
    <property type="project" value="TreeGrafter"/>
</dbReference>
<dbReference type="Pfam" id="PF17781">
    <property type="entry name" value="RPN1_RPN2_N"/>
    <property type="match status" value="1"/>
</dbReference>
<accession>A0A453NAT6</accession>
<feature type="compositionally biased region" description="Low complexity" evidence="2">
    <location>
        <begin position="28"/>
        <end position="38"/>
    </location>
</feature>
<dbReference type="GO" id="GO:0043161">
    <property type="term" value="P:proteasome-mediated ubiquitin-dependent protein catabolic process"/>
    <property type="evidence" value="ECO:0007669"/>
    <property type="project" value="TreeGrafter"/>
</dbReference>
<keyword evidence="1" id="KW-0677">Repeat</keyword>
<name>A0A453NAT6_AEGTS</name>
<dbReference type="Proteomes" id="UP000015105">
    <property type="component" value="Chromosome 6D"/>
</dbReference>
<keyword evidence="5" id="KW-1185">Reference proteome</keyword>
<evidence type="ECO:0000313" key="4">
    <source>
        <dbReference type="EnsemblPlants" id="AET6Gv20299700.8"/>
    </source>
</evidence>
<reference evidence="4" key="4">
    <citation type="submission" date="2019-03" db="UniProtKB">
        <authorList>
            <consortium name="EnsemblPlants"/>
        </authorList>
    </citation>
    <scope>IDENTIFICATION</scope>
</reference>
<dbReference type="InterPro" id="IPR040892">
    <property type="entry name" value="RPN1_N"/>
</dbReference>
<dbReference type="PANTHER" id="PTHR10943">
    <property type="entry name" value="26S PROTEASOME NON-ATPASE REGULATORY SUBUNIT"/>
    <property type="match status" value="1"/>
</dbReference>
<proteinExistence type="predicted"/>
<organism evidence="4 5">
    <name type="scientific">Aegilops tauschii subsp. strangulata</name>
    <name type="common">Goatgrass</name>
    <dbReference type="NCBI Taxonomy" id="200361"/>
    <lineage>
        <taxon>Eukaryota</taxon>
        <taxon>Viridiplantae</taxon>
        <taxon>Streptophyta</taxon>
        <taxon>Embryophyta</taxon>
        <taxon>Tracheophyta</taxon>
        <taxon>Spermatophyta</taxon>
        <taxon>Magnoliopsida</taxon>
        <taxon>Liliopsida</taxon>
        <taxon>Poales</taxon>
        <taxon>Poaceae</taxon>
        <taxon>BOP clade</taxon>
        <taxon>Pooideae</taxon>
        <taxon>Triticodae</taxon>
        <taxon>Triticeae</taxon>
        <taxon>Triticinae</taxon>
        <taxon>Aegilops</taxon>
    </lineage>
</organism>
<dbReference type="SUPFAM" id="SSF48371">
    <property type="entry name" value="ARM repeat"/>
    <property type="match status" value="1"/>
</dbReference>
<dbReference type="PANTHER" id="PTHR10943:SF1">
    <property type="entry name" value="26S PROTEASOME NON-ATPASE REGULATORY SUBUNIT 2"/>
    <property type="match status" value="1"/>
</dbReference>
<reference evidence="4" key="5">
    <citation type="journal article" date="2021" name="G3 (Bethesda)">
        <title>Aegilops tauschii genome assembly Aet v5.0 features greater sequence contiguity and improved annotation.</title>
        <authorList>
            <person name="Wang L."/>
            <person name="Zhu T."/>
            <person name="Rodriguez J.C."/>
            <person name="Deal K.R."/>
            <person name="Dubcovsky J."/>
            <person name="McGuire P.E."/>
            <person name="Lux T."/>
            <person name="Spannagl M."/>
            <person name="Mayer K.F.X."/>
            <person name="Baldrich P."/>
            <person name="Meyers B.C."/>
            <person name="Huo N."/>
            <person name="Gu Y.Q."/>
            <person name="Zhou H."/>
            <person name="Devos K.M."/>
            <person name="Bennetzen J.L."/>
            <person name="Unver T."/>
            <person name="Budak H."/>
            <person name="Gulick P.J."/>
            <person name="Galiba G."/>
            <person name="Kalapos B."/>
            <person name="Nelson D.R."/>
            <person name="Li P."/>
            <person name="You F.M."/>
            <person name="Luo M.C."/>
            <person name="Dvorak J."/>
        </authorList>
    </citation>
    <scope>NUCLEOTIDE SEQUENCE [LARGE SCALE GENOMIC DNA]</scope>
    <source>
        <strain evidence="4">cv. AL8/78</strain>
    </source>
</reference>
<feature type="domain" description="RPN1 N-terminal" evidence="3">
    <location>
        <begin position="73"/>
        <end position="228"/>
    </location>
</feature>
<dbReference type="Gramene" id="AET6Gv20299700.8">
    <property type="protein sequence ID" value="AET6Gv20299700.8"/>
    <property type="gene ID" value="AET6Gv20299700"/>
</dbReference>